<gene>
    <name evidence="2" type="ORF">BT96DRAFT_956160</name>
</gene>
<protein>
    <submittedName>
        <fullName evidence="2">Alpha/beta-hydrolase</fullName>
    </submittedName>
</protein>
<dbReference type="PANTHER" id="PTHR45763:SF46">
    <property type="entry name" value="AB HYDROLASE-1 DOMAIN-CONTAINING PROTEIN"/>
    <property type="match status" value="1"/>
</dbReference>
<accession>A0A6A4HXF9</accession>
<organism evidence="2 3">
    <name type="scientific">Gymnopus androsaceus JB14</name>
    <dbReference type="NCBI Taxonomy" id="1447944"/>
    <lineage>
        <taxon>Eukaryota</taxon>
        <taxon>Fungi</taxon>
        <taxon>Dikarya</taxon>
        <taxon>Basidiomycota</taxon>
        <taxon>Agaricomycotina</taxon>
        <taxon>Agaricomycetes</taxon>
        <taxon>Agaricomycetidae</taxon>
        <taxon>Agaricales</taxon>
        <taxon>Marasmiineae</taxon>
        <taxon>Omphalotaceae</taxon>
        <taxon>Gymnopus</taxon>
    </lineage>
</organism>
<name>A0A6A4HXF9_9AGAR</name>
<proteinExistence type="predicted"/>
<dbReference type="AlphaFoldDB" id="A0A6A4HXF9"/>
<dbReference type="Pfam" id="PF12697">
    <property type="entry name" value="Abhydrolase_6"/>
    <property type="match status" value="1"/>
</dbReference>
<dbReference type="InterPro" id="IPR000073">
    <property type="entry name" value="AB_hydrolase_1"/>
</dbReference>
<dbReference type="EMBL" id="ML769432">
    <property type="protein sequence ID" value="KAE9402671.1"/>
    <property type="molecule type" value="Genomic_DNA"/>
</dbReference>
<dbReference type="InterPro" id="IPR029058">
    <property type="entry name" value="AB_hydrolase_fold"/>
</dbReference>
<reference evidence="2" key="1">
    <citation type="journal article" date="2019" name="Environ. Microbiol.">
        <title>Fungal ecological strategies reflected in gene transcription - a case study of two litter decomposers.</title>
        <authorList>
            <person name="Barbi F."/>
            <person name="Kohler A."/>
            <person name="Barry K."/>
            <person name="Baskaran P."/>
            <person name="Daum C."/>
            <person name="Fauchery L."/>
            <person name="Ihrmark K."/>
            <person name="Kuo A."/>
            <person name="LaButti K."/>
            <person name="Lipzen A."/>
            <person name="Morin E."/>
            <person name="Grigoriev I.V."/>
            <person name="Henrissat B."/>
            <person name="Lindahl B."/>
            <person name="Martin F."/>
        </authorList>
    </citation>
    <scope>NUCLEOTIDE SEQUENCE</scope>
    <source>
        <strain evidence="2">JB14</strain>
    </source>
</reference>
<evidence type="ECO:0000313" key="3">
    <source>
        <dbReference type="Proteomes" id="UP000799118"/>
    </source>
</evidence>
<feature type="domain" description="AB hydrolase-1" evidence="1">
    <location>
        <begin position="41"/>
        <end position="262"/>
    </location>
</feature>
<dbReference type="OrthoDB" id="294702at2759"/>
<dbReference type="PANTHER" id="PTHR45763">
    <property type="entry name" value="HYDROLASE, ALPHA/BETA FOLD FAMILY PROTEIN, EXPRESSED-RELATED"/>
    <property type="match status" value="1"/>
</dbReference>
<dbReference type="Gene3D" id="3.40.50.1820">
    <property type="entry name" value="alpha/beta hydrolase"/>
    <property type="match status" value="1"/>
</dbReference>
<dbReference type="Proteomes" id="UP000799118">
    <property type="component" value="Unassembled WGS sequence"/>
</dbReference>
<evidence type="ECO:0000313" key="2">
    <source>
        <dbReference type="EMBL" id="KAE9402671.1"/>
    </source>
</evidence>
<dbReference type="SUPFAM" id="SSF53474">
    <property type="entry name" value="alpha/beta-Hydrolases"/>
    <property type="match status" value="1"/>
</dbReference>
<sequence>MNTRVCTLNKQARDSQTFSLPDGRLLGYAEYGPPSGYPLMFFHGFPSSRFEASVLDPIARCRNIRIIAPERPGFGLSTFQPRCRVTDWPADIQSLADHLELTRFAVLGGSGGGPYALACAMPNAVSEWNVVCSPPWEAGRQYMPLMSRAISLTAIYWPGGLVRLMDMLVRMVRWGDLEESESLTIEEQRTRLLRILFEPFAQGAEGCVHEAQLLTQNWGIRYEDDTNAPVEMIRYMAERIPHCVLREYEDDTHFTIIRHLEEIISGVVPKT</sequence>
<evidence type="ECO:0000259" key="1">
    <source>
        <dbReference type="Pfam" id="PF12697"/>
    </source>
</evidence>
<keyword evidence="3" id="KW-1185">Reference proteome</keyword>